<keyword evidence="4" id="KW-1133">Transmembrane helix</keyword>
<dbReference type="SMART" id="SM00241">
    <property type="entry name" value="ZP"/>
    <property type="match status" value="1"/>
</dbReference>
<reference evidence="7 8" key="1">
    <citation type="submission" date="2024-02" db="EMBL/GenBank/DDBJ databases">
        <authorList>
            <person name="Daric V."/>
            <person name="Darras S."/>
        </authorList>
    </citation>
    <scope>NUCLEOTIDE SEQUENCE [LARGE SCALE GENOMIC DNA]</scope>
</reference>
<dbReference type="PANTHER" id="PTHR14002:SF43">
    <property type="entry name" value="DELTA-LIKE PROTEIN"/>
    <property type="match status" value="1"/>
</dbReference>
<feature type="region of interest" description="Disordered" evidence="3">
    <location>
        <begin position="203"/>
        <end position="226"/>
    </location>
</feature>
<comment type="caution">
    <text evidence="7">The sequence shown here is derived from an EMBL/GenBank/DDBJ whole genome shotgun (WGS) entry which is preliminary data.</text>
</comment>
<organism evidence="7 8">
    <name type="scientific">Clavelina lepadiformis</name>
    <name type="common">Light-bulb sea squirt</name>
    <name type="synonym">Ascidia lepadiformis</name>
    <dbReference type="NCBI Taxonomy" id="159417"/>
    <lineage>
        <taxon>Eukaryota</taxon>
        <taxon>Metazoa</taxon>
        <taxon>Chordata</taxon>
        <taxon>Tunicata</taxon>
        <taxon>Ascidiacea</taxon>
        <taxon>Aplousobranchia</taxon>
        <taxon>Clavelinidae</taxon>
        <taxon>Clavelina</taxon>
    </lineage>
</organism>
<feature type="compositionally biased region" description="Low complexity" evidence="3">
    <location>
        <begin position="203"/>
        <end position="216"/>
    </location>
</feature>
<evidence type="ECO:0000256" key="3">
    <source>
        <dbReference type="SAM" id="MobiDB-lite"/>
    </source>
</evidence>
<dbReference type="InterPro" id="IPR055355">
    <property type="entry name" value="ZP-C"/>
</dbReference>
<dbReference type="Pfam" id="PF00100">
    <property type="entry name" value="Zona_pellucida"/>
    <property type="match status" value="1"/>
</dbReference>
<name>A0ABP0FVV3_CLALP</name>
<proteinExistence type="predicted"/>
<evidence type="ECO:0000259" key="6">
    <source>
        <dbReference type="PROSITE" id="PS51034"/>
    </source>
</evidence>
<dbReference type="EMBL" id="CAWYQH010000096">
    <property type="protein sequence ID" value="CAK8682666.1"/>
    <property type="molecule type" value="Genomic_DNA"/>
</dbReference>
<keyword evidence="1" id="KW-0732">Signal</keyword>
<dbReference type="InterPro" id="IPR055356">
    <property type="entry name" value="ZP-N"/>
</dbReference>
<keyword evidence="4" id="KW-0812">Transmembrane</keyword>
<keyword evidence="4" id="KW-0472">Membrane</keyword>
<dbReference type="InterPro" id="IPR001507">
    <property type="entry name" value="ZP_dom"/>
</dbReference>
<dbReference type="InterPro" id="IPR016187">
    <property type="entry name" value="CTDL_fold"/>
</dbReference>
<dbReference type="Gene3D" id="2.60.40.3210">
    <property type="entry name" value="Zona pellucida, ZP-N domain"/>
    <property type="match status" value="1"/>
</dbReference>
<dbReference type="PANTHER" id="PTHR14002">
    <property type="entry name" value="ENDOGLIN/TGF-BETA RECEPTOR TYPE III"/>
    <property type="match status" value="1"/>
</dbReference>
<feature type="domain" description="C-type lectin" evidence="5">
    <location>
        <begin position="54"/>
        <end position="191"/>
    </location>
</feature>
<evidence type="ECO:0000313" key="8">
    <source>
        <dbReference type="Proteomes" id="UP001642483"/>
    </source>
</evidence>
<dbReference type="SMART" id="SM00034">
    <property type="entry name" value="CLECT"/>
    <property type="match status" value="1"/>
</dbReference>
<feature type="transmembrane region" description="Helical" evidence="4">
    <location>
        <begin position="12"/>
        <end position="29"/>
    </location>
</feature>
<dbReference type="InterPro" id="IPR001304">
    <property type="entry name" value="C-type_lectin-like"/>
</dbReference>
<keyword evidence="8" id="KW-1185">Reference proteome</keyword>
<protein>
    <recommendedName>
        <fullName evidence="9">ZP domain-containing protein</fullName>
    </recommendedName>
</protein>
<dbReference type="Proteomes" id="UP001642483">
    <property type="component" value="Unassembled WGS sequence"/>
</dbReference>
<dbReference type="PROSITE" id="PS50041">
    <property type="entry name" value="C_TYPE_LECTIN_2"/>
    <property type="match status" value="1"/>
</dbReference>
<evidence type="ECO:0008006" key="9">
    <source>
        <dbReference type="Google" id="ProtNLM"/>
    </source>
</evidence>
<accession>A0ABP0FVV3</accession>
<evidence type="ECO:0000256" key="4">
    <source>
        <dbReference type="SAM" id="Phobius"/>
    </source>
</evidence>
<evidence type="ECO:0000313" key="7">
    <source>
        <dbReference type="EMBL" id="CAK8682666.1"/>
    </source>
</evidence>
<dbReference type="PROSITE" id="PS51034">
    <property type="entry name" value="ZP_2"/>
    <property type="match status" value="1"/>
</dbReference>
<dbReference type="Gene3D" id="2.60.40.4100">
    <property type="entry name" value="Zona pellucida, ZP-C domain"/>
    <property type="match status" value="1"/>
</dbReference>
<feature type="domain" description="ZP" evidence="6">
    <location>
        <begin position="331"/>
        <end position="586"/>
    </location>
</feature>
<evidence type="ECO:0000256" key="2">
    <source>
        <dbReference type="ARBA" id="ARBA00023157"/>
    </source>
</evidence>
<keyword evidence="2" id="KW-1015">Disulfide bond</keyword>
<feature type="transmembrane region" description="Helical" evidence="4">
    <location>
        <begin position="700"/>
        <end position="722"/>
    </location>
</feature>
<dbReference type="InterPro" id="IPR042235">
    <property type="entry name" value="ZP-C_dom"/>
</dbReference>
<dbReference type="CDD" id="cd00037">
    <property type="entry name" value="CLECT"/>
    <property type="match status" value="1"/>
</dbReference>
<evidence type="ECO:0000259" key="5">
    <source>
        <dbReference type="PROSITE" id="PS50041"/>
    </source>
</evidence>
<dbReference type="Pfam" id="PF23344">
    <property type="entry name" value="ZP-N"/>
    <property type="match status" value="1"/>
</dbReference>
<evidence type="ECO:0000256" key="1">
    <source>
        <dbReference type="ARBA" id="ARBA00022729"/>
    </source>
</evidence>
<dbReference type="Pfam" id="PF00059">
    <property type="entry name" value="Lectin_C"/>
    <property type="match status" value="1"/>
</dbReference>
<dbReference type="InterPro" id="IPR016186">
    <property type="entry name" value="C-type_lectin-like/link_sf"/>
</dbReference>
<dbReference type="SUPFAM" id="SSF56436">
    <property type="entry name" value="C-type lectin-like"/>
    <property type="match status" value="1"/>
</dbReference>
<dbReference type="Gene3D" id="3.10.100.10">
    <property type="entry name" value="Mannose-Binding Protein A, subunit A"/>
    <property type="match status" value="1"/>
</dbReference>
<sequence>MLWSTPRPNTQFLYSYHIIILLCWASVFGQKGSPCPEGFYLIRPKIFEAGTVSGTANCYKFVFEKVKFMEAKNACESLGAELATPKDESEATALTQYIVENSLRHRKYWIGLTDQEKEGYLRWIDDGRLLDEIAFPPPWFDREPSSDPSIPPGSIGDLQDCVKMAIWVYGYNQRARWYDTICDSREAYICEAPANHHVEAQDNTTTPIQPTTTNATGRVDLDQDSSPPDGLGTLIEMEGGRPQSTQIAMKGVHNYPENDTIIDSSSSLPLQIVGYANGMEANNTNFINSSSKDKPKLKDSVHFKNLTSFKLKEKNNTILSDTAQERTCHLECTPNVMRAACPLKSFPFMKNSVIVLNNSTCRPRRNRTHLIIHATLDGCGTRAINLPGNQVSFRNVIQVFGKLRTVIENQERVASVTDFMVLDCRYPQRNLIAHNFSPSEDNPSAQFTVMNGPTLPHAFMLYKTDEYECPYGKEDFPVEIETSGRLNFEVRLLIASEQVELHPVSCVATPDTDPYNSNNYVMMQDGCVSDATFQTEASNSPKISRFSVQAFRFLGFAERVYVHCELMVCTLASISSPSCPYACQSNRVKRDENDVDEEDNPNPAQMIFAKMGPIIITSQTDPEVGFRLRDEVFPHGHRTTIIPTEEARTSTTNEKNIRNLKVLIDHHVGHHKNTAKQVGEDVARSEDGQRGGADLLHGSGFFPMMMAQVGCLTALCLVINFLA</sequence>
<gene>
    <name evidence="7" type="ORF">CVLEPA_LOCUS13311</name>
</gene>